<evidence type="ECO:0000259" key="13">
    <source>
        <dbReference type="Pfam" id="PF02875"/>
    </source>
</evidence>
<dbReference type="UniPathway" id="UPA00219"/>
<dbReference type="SUPFAM" id="SSF53623">
    <property type="entry name" value="MurD-like peptide ligases, catalytic domain"/>
    <property type="match status" value="1"/>
</dbReference>
<keyword evidence="16" id="KW-1185">Reference proteome</keyword>
<dbReference type="GO" id="GO:0008766">
    <property type="term" value="F:UDP-N-acetylmuramoylalanyl-D-glutamyl-2,6-diaminopimelate-D-alanyl-D-alanine ligase activity"/>
    <property type="evidence" value="ECO:0007669"/>
    <property type="project" value="RHEA"/>
</dbReference>
<keyword evidence="4 10" id="KW-0547">Nucleotide-binding</keyword>
<keyword evidence="5 10" id="KW-0067">ATP-binding</keyword>
<dbReference type="Gene3D" id="3.40.1190.10">
    <property type="entry name" value="Mur-like, catalytic domain"/>
    <property type="match status" value="1"/>
</dbReference>
<comment type="pathway">
    <text evidence="10 11">Cell wall biogenesis; peptidoglycan biosynthesis.</text>
</comment>
<keyword evidence="8 10" id="KW-0131">Cell cycle</keyword>
<dbReference type="GO" id="GO:0051301">
    <property type="term" value="P:cell division"/>
    <property type="evidence" value="ECO:0007669"/>
    <property type="project" value="UniProtKB-KW"/>
</dbReference>
<dbReference type="Pfam" id="PF02875">
    <property type="entry name" value="Mur_ligase_C"/>
    <property type="match status" value="1"/>
</dbReference>
<evidence type="ECO:0000313" key="15">
    <source>
        <dbReference type="EMBL" id="ASY13431.1"/>
    </source>
</evidence>
<dbReference type="GO" id="GO:0005524">
    <property type="term" value="F:ATP binding"/>
    <property type="evidence" value="ECO:0007669"/>
    <property type="project" value="UniProtKB-UniRule"/>
</dbReference>
<reference evidence="15 16" key="1">
    <citation type="submission" date="2016-07" db="EMBL/GenBank/DDBJ databases">
        <title>High microdiversification within the ubiquitous acI lineage of Actinobacteria.</title>
        <authorList>
            <person name="Neuenschwander S.M."/>
            <person name="Salcher M."/>
            <person name="Ghai R."/>
            <person name="Pernthaler J."/>
        </authorList>
    </citation>
    <scope>NUCLEOTIDE SEQUENCE [LARGE SCALE GENOMIC DNA]</scope>
    <source>
        <strain evidence="15">MMS-21-160</strain>
    </source>
</reference>
<evidence type="ECO:0000256" key="11">
    <source>
        <dbReference type="RuleBase" id="RU004136"/>
    </source>
</evidence>
<keyword evidence="6 10" id="KW-0133">Cell shape</keyword>
<dbReference type="OrthoDB" id="9800958at2"/>
<comment type="function">
    <text evidence="10 11">Involved in cell wall formation. Catalyzes the final step in the synthesis of UDP-N-acetylmuramoyl-pentapeptide, the precursor of murein.</text>
</comment>
<dbReference type="InterPro" id="IPR036565">
    <property type="entry name" value="Mur-like_cat_sf"/>
</dbReference>
<dbReference type="Pfam" id="PF01225">
    <property type="entry name" value="Mur_ligase"/>
    <property type="match status" value="1"/>
</dbReference>
<keyword evidence="1 10" id="KW-0963">Cytoplasm</keyword>
<dbReference type="EC" id="6.3.2.10" evidence="10 11"/>
<dbReference type="InterPro" id="IPR051046">
    <property type="entry name" value="MurCDEF_CellWall_CoF430Synth"/>
</dbReference>
<evidence type="ECO:0000256" key="2">
    <source>
        <dbReference type="ARBA" id="ARBA00022598"/>
    </source>
</evidence>
<organism evidence="15 16">
    <name type="scientific">Candidatus Nanopelagicus hibericus</name>
    <dbReference type="NCBI Taxonomy" id="1884915"/>
    <lineage>
        <taxon>Bacteria</taxon>
        <taxon>Bacillati</taxon>
        <taxon>Actinomycetota</taxon>
        <taxon>Actinomycetes</taxon>
        <taxon>Candidatus Nanopelagicales</taxon>
        <taxon>Candidatus Nanopelagicaceae</taxon>
        <taxon>Candidatus Nanopelagicus</taxon>
    </lineage>
</organism>
<dbReference type="SUPFAM" id="SSF53244">
    <property type="entry name" value="MurD-like peptide ligases, peptide-binding domain"/>
    <property type="match status" value="1"/>
</dbReference>
<name>A0A249K9H3_9ACTN</name>
<feature type="domain" description="Mur ligase N-terminal catalytic" evidence="12">
    <location>
        <begin position="32"/>
        <end position="83"/>
    </location>
</feature>
<evidence type="ECO:0000256" key="4">
    <source>
        <dbReference type="ARBA" id="ARBA00022741"/>
    </source>
</evidence>
<dbReference type="GO" id="GO:0047480">
    <property type="term" value="F:UDP-N-acetylmuramoyl-tripeptide-D-alanyl-D-alanine ligase activity"/>
    <property type="evidence" value="ECO:0007669"/>
    <property type="project" value="UniProtKB-UniRule"/>
</dbReference>
<dbReference type="InterPro" id="IPR000713">
    <property type="entry name" value="Mur_ligase_N"/>
</dbReference>
<dbReference type="InterPro" id="IPR004101">
    <property type="entry name" value="Mur_ligase_C"/>
</dbReference>
<keyword evidence="2 10" id="KW-0436">Ligase</keyword>
<dbReference type="HAMAP" id="MF_02019">
    <property type="entry name" value="MurF"/>
    <property type="match status" value="1"/>
</dbReference>
<evidence type="ECO:0000256" key="5">
    <source>
        <dbReference type="ARBA" id="ARBA00022840"/>
    </source>
</evidence>
<evidence type="ECO:0000256" key="9">
    <source>
        <dbReference type="ARBA" id="ARBA00023316"/>
    </source>
</evidence>
<dbReference type="Proteomes" id="UP000217171">
    <property type="component" value="Chromosome"/>
</dbReference>
<dbReference type="GO" id="GO:0071555">
    <property type="term" value="P:cell wall organization"/>
    <property type="evidence" value="ECO:0007669"/>
    <property type="project" value="UniProtKB-KW"/>
</dbReference>
<evidence type="ECO:0000256" key="7">
    <source>
        <dbReference type="ARBA" id="ARBA00022984"/>
    </source>
</evidence>
<dbReference type="SUPFAM" id="SSF63418">
    <property type="entry name" value="MurE/MurF N-terminal domain"/>
    <property type="match status" value="1"/>
</dbReference>
<evidence type="ECO:0000256" key="3">
    <source>
        <dbReference type="ARBA" id="ARBA00022618"/>
    </source>
</evidence>
<proteinExistence type="inferred from homology"/>
<dbReference type="PANTHER" id="PTHR43024">
    <property type="entry name" value="UDP-N-ACETYLMURAMOYL-TRIPEPTIDE--D-ALANYL-D-ALANINE LIGASE"/>
    <property type="match status" value="1"/>
</dbReference>
<dbReference type="AlphaFoldDB" id="A0A249K9H3"/>
<dbReference type="NCBIfam" id="TIGR01143">
    <property type="entry name" value="murF"/>
    <property type="match status" value="1"/>
</dbReference>
<evidence type="ECO:0000313" key="16">
    <source>
        <dbReference type="Proteomes" id="UP000217171"/>
    </source>
</evidence>
<dbReference type="InterPro" id="IPR036615">
    <property type="entry name" value="Mur_ligase_C_dom_sf"/>
</dbReference>
<sequence>MIKISAAKFAQVVSGKLHNIPEEMMIDQNPVINSKNATDGTFFVAFKGLNVDGHDFVNEAVSSGAKFALVSKPVEVSSIVVADVGRALLDLAKYVRENIKDLKVIGITGSQGKTTTKELLDSILKNIGPTISTIDNLNTEIGLPLTLLRCTEDTKYCILEMGARHVGDIAKLTQISSPDVGVVLVVGQAHLGEFGSVERLAKTKAELVENLGEGKVAVLGCYDSFTPKMAENSKVKKILFGEGQEIRAADIEIHGGYANFDLVTPKDRSRVSLHVLGEHQIANALGAAGAAYALGIGGEKISLGLTTAALSSKWRMQIEDFSEIKIIHDYYNANPESMKAAVKSLAFLSQEGGGQSWAILGKMHELGGSEKSGHEDVAQYCVEIGIDHLVSVGTELYTLPAKKDFEGNLLLHKCSNPQAVLELVKNFSAGDVVLLKASRSEKFEELASIIKDAWNGREK</sequence>
<dbReference type="Pfam" id="PF08245">
    <property type="entry name" value="Mur_ligase_M"/>
    <property type="match status" value="1"/>
</dbReference>
<feature type="domain" description="Mur ligase C-terminal" evidence="13">
    <location>
        <begin position="315"/>
        <end position="439"/>
    </location>
</feature>
<evidence type="ECO:0000256" key="6">
    <source>
        <dbReference type="ARBA" id="ARBA00022960"/>
    </source>
</evidence>
<comment type="subcellular location">
    <subcellularLocation>
        <location evidence="10 11">Cytoplasm</location>
    </subcellularLocation>
</comment>
<keyword evidence="7 10" id="KW-0573">Peptidoglycan synthesis</keyword>
<dbReference type="GO" id="GO:0009252">
    <property type="term" value="P:peptidoglycan biosynthetic process"/>
    <property type="evidence" value="ECO:0007669"/>
    <property type="project" value="UniProtKB-UniRule"/>
</dbReference>
<keyword evidence="3 10" id="KW-0132">Cell division</keyword>
<dbReference type="PANTHER" id="PTHR43024:SF1">
    <property type="entry name" value="UDP-N-ACETYLMURAMOYL-TRIPEPTIDE--D-ALANYL-D-ALANINE LIGASE"/>
    <property type="match status" value="1"/>
</dbReference>
<feature type="binding site" evidence="10">
    <location>
        <begin position="109"/>
        <end position="115"/>
    </location>
    <ligand>
        <name>ATP</name>
        <dbReference type="ChEBI" id="CHEBI:30616"/>
    </ligand>
</feature>
<evidence type="ECO:0000256" key="10">
    <source>
        <dbReference type="HAMAP-Rule" id="MF_02019"/>
    </source>
</evidence>
<gene>
    <name evidence="10" type="primary">murF</name>
    <name evidence="15" type="ORF">B1s21160_03705</name>
</gene>
<dbReference type="RefSeq" id="WP_095672468.1">
    <property type="nucleotide sequence ID" value="NZ_CP016771.1"/>
</dbReference>
<evidence type="ECO:0000259" key="12">
    <source>
        <dbReference type="Pfam" id="PF01225"/>
    </source>
</evidence>
<evidence type="ECO:0000256" key="8">
    <source>
        <dbReference type="ARBA" id="ARBA00023306"/>
    </source>
</evidence>
<evidence type="ECO:0000256" key="1">
    <source>
        <dbReference type="ARBA" id="ARBA00022490"/>
    </source>
</evidence>
<dbReference type="GO" id="GO:0008360">
    <property type="term" value="P:regulation of cell shape"/>
    <property type="evidence" value="ECO:0007669"/>
    <property type="project" value="UniProtKB-KW"/>
</dbReference>
<dbReference type="InterPro" id="IPR035911">
    <property type="entry name" value="MurE/MurF_N"/>
</dbReference>
<dbReference type="InterPro" id="IPR013221">
    <property type="entry name" value="Mur_ligase_cen"/>
</dbReference>
<feature type="domain" description="Mur ligase central" evidence="14">
    <location>
        <begin position="107"/>
        <end position="291"/>
    </location>
</feature>
<comment type="similarity">
    <text evidence="10">Belongs to the MurCDEF family. MurF subfamily.</text>
</comment>
<evidence type="ECO:0000259" key="14">
    <source>
        <dbReference type="Pfam" id="PF08245"/>
    </source>
</evidence>
<accession>A0A249K9H3</accession>
<dbReference type="GO" id="GO:0005737">
    <property type="term" value="C:cytoplasm"/>
    <property type="evidence" value="ECO:0007669"/>
    <property type="project" value="UniProtKB-SubCell"/>
</dbReference>
<comment type="catalytic activity">
    <reaction evidence="10 11">
        <text>D-alanyl-D-alanine + UDP-N-acetyl-alpha-D-muramoyl-L-alanyl-gamma-D-glutamyl-meso-2,6-diaminopimelate + ATP = UDP-N-acetyl-alpha-D-muramoyl-L-alanyl-gamma-D-glutamyl-meso-2,6-diaminopimeloyl-D-alanyl-D-alanine + ADP + phosphate + H(+)</text>
        <dbReference type="Rhea" id="RHEA:28374"/>
        <dbReference type="ChEBI" id="CHEBI:15378"/>
        <dbReference type="ChEBI" id="CHEBI:30616"/>
        <dbReference type="ChEBI" id="CHEBI:43474"/>
        <dbReference type="ChEBI" id="CHEBI:57822"/>
        <dbReference type="ChEBI" id="CHEBI:61386"/>
        <dbReference type="ChEBI" id="CHEBI:83905"/>
        <dbReference type="ChEBI" id="CHEBI:456216"/>
        <dbReference type="EC" id="6.3.2.10"/>
    </reaction>
</comment>
<dbReference type="InterPro" id="IPR005863">
    <property type="entry name" value="UDP-N-AcMur_synth"/>
</dbReference>
<keyword evidence="9 10" id="KW-0961">Cell wall biogenesis/degradation</keyword>
<dbReference type="KEGG" id="nhi:B1s21160_03705"/>
<protein>
    <recommendedName>
        <fullName evidence="10 11">UDP-N-acetylmuramoyl-tripeptide--D-alanyl-D-alanine ligase</fullName>
        <ecNumber evidence="10 11">6.3.2.10</ecNumber>
    </recommendedName>
    <alternativeName>
        <fullName evidence="10">D-alanyl-D-alanine-adding enzyme</fullName>
    </alternativeName>
</protein>
<dbReference type="Gene3D" id="3.40.1390.10">
    <property type="entry name" value="MurE/MurF, N-terminal domain"/>
    <property type="match status" value="1"/>
</dbReference>
<dbReference type="EMBL" id="CP016771">
    <property type="protein sequence ID" value="ASY13431.1"/>
    <property type="molecule type" value="Genomic_DNA"/>
</dbReference>
<dbReference type="Gene3D" id="3.90.190.20">
    <property type="entry name" value="Mur ligase, C-terminal domain"/>
    <property type="match status" value="1"/>
</dbReference>